<gene>
    <name evidence="2" type="ORF">B0J11DRAFT_110604</name>
</gene>
<evidence type="ECO:0000313" key="2">
    <source>
        <dbReference type="EMBL" id="KAH7115807.1"/>
    </source>
</evidence>
<feature type="compositionally biased region" description="Pro residues" evidence="1">
    <location>
        <begin position="86"/>
        <end position="99"/>
    </location>
</feature>
<feature type="compositionally biased region" description="Polar residues" evidence="1">
    <location>
        <begin position="16"/>
        <end position="28"/>
    </location>
</feature>
<evidence type="ECO:0000256" key="1">
    <source>
        <dbReference type="SAM" id="MobiDB-lite"/>
    </source>
</evidence>
<accession>A0A9P9DB83</accession>
<feature type="region of interest" description="Disordered" evidence="1">
    <location>
        <begin position="1"/>
        <end position="148"/>
    </location>
</feature>
<evidence type="ECO:0000313" key="3">
    <source>
        <dbReference type="Proteomes" id="UP000700596"/>
    </source>
</evidence>
<dbReference type="Proteomes" id="UP000700596">
    <property type="component" value="Unassembled WGS sequence"/>
</dbReference>
<proteinExistence type="predicted"/>
<protein>
    <submittedName>
        <fullName evidence="2">Uncharacterized protein</fullName>
    </submittedName>
</protein>
<keyword evidence="3" id="KW-1185">Reference proteome</keyword>
<dbReference type="OrthoDB" id="5089392at2759"/>
<dbReference type="AlphaFoldDB" id="A0A9P9DB83"/>
<feature type="compositionally biased region" description="Low complexity" evidence="1">
    <location>
        <begin position="29"/>
        <end position="41"/>
    </location>
</feature>
<feature type="compositionally biased region" description="Low complexity" evidence="1">
    <location>
        <begin position="100"/>
        <end position="111"/>
    </location>
</feature>
<name>A0A9P9DB83_9PLEO</name>
<comment type="caution">
    <text evidence="2">The sequence shown here is derived from an EMBL/GenBank/DDBJ whole genome shotgun (WGS) entry which is preliminary data.</text>
</comment>
<sequence length="176" mass="19234">MPSHTQSYFQRPPPIRTSTVDSQSSGAMSPSSETLSPTSTSGQARGAMSATEESFFGAIAERMRRSRSRSRSRNGVSRNRSKSPMVMPPEHLPLAPPTQPTRVPQTPQPTRLASTSRLDAVPAAKPSRPSLQGPSRRSTSGSDMWRGRHSNEWLFNGFSVTETAKDIFHIGRKPSS</sequence>
<feature type="compositionally biased region" description="Polar residues" evidence="1">
    <location>
        <begin position="129"/>
        <end position="142"/>
    </location>
</feature>
<dbReference type="EMBL" id="JAGMWT010000015">
    <property type="protein sequence ID" value="KAH7115807.1"/>
    <property type="molecule type" value="Genomic_DNA"/>
</dbReference>
<reference evidence="2" key="1">
    <citation type="journal article" date="2021" name="Nat. Commun.">
        <title>Genetic determinants of endophytism in the Arabidopsis root mycobiome.</title>
        <authorList>
            <person name="Mesny F."/>
            <person name="Miyauchi S."/>
            <person name="Thiergart T."/>
            <person name="Pickel B."/>
            <person name="Atanasova L."/>
            <person name="Karlsson M."/>
            <person name="Huettel B."/>
            <person name="Barry K.W."/>
            <person name="Haridas S."/>
            <person name="Chen C."/>
            <person name="Bauer D."/>
            <person name="Andreopoulos W."/>
            <person name="Pangilinan J."/>
            <person name="LaButti K."/>
            <person name="Riley R."/>
            <person name="Lipzen A."/>
            <person name="Clum A."/>
            <person name="Drula E."/>
            <person name="Henrissat B."/>
            <person name="Kohler A."/>
            <person name="Grigoriev I.V."/>
            <person name="Martin F.M."/>
            <person name="Hacquard S."/>
        </authorList>
    </citation>
    <scope>NUCLEOTIDE SEQUENCE</scope>
    <source>
        <strain evidence="2">MPI-CAGE-CH-0243</strain>
    </source>
</reference>
<organism evidence="2 3">
    <name type="scientific">Dendryphion nanum</name>
    <dbReference type="NCBI Taxonomy" id="256645"/>
    <lineage>
        <taxon>Eukaryota</taxon>
        <taxon>Fungi</taxon>
        <taxon>Dikarya</taxon>
        <taxon>Ascomycota</taxon>
        <taxon>Pezizomycotina</taxon>
        <taxon>Dothideomycetes</taxon>
        <taxon>Pleosporomycetidae</taxon>
        <taxon>Pleosporales</taxon>
        <taxon>Torulaceae</taxon>
        <taxon>Dendryphion</taxon>
    </lineage>
</organism>